<name>A0A1V2GVM0_9PROT</name>
<reference evidence="1 2" key="1">
    <citation type="submission" date="2016-10" db="EMBL/GenBank/DDBJ databases">
        <title>Draft Genome sequence of Roseomonas sp. strain M3.</title>
        <authorList>
            <person name="Subhash Y."/>
            <person name="Lee S."/>
        </authorList>
    </citation>
    <scope>NUCLEOTIDE SEQUENCE [LARGE SCALE GENOMIC DNA]</scope>
    <source>
        <strain evidence="1 2">M3</strain>
    </source>
</reference>
<dbReference type="RefSeq" id="WP_076960342.1">
    <property type="nucleotide sequence ID" value="NZ_MLCO01000368.1"/>
</dbReference>
<evidence type="ECO:0000313" key="2">
    <source>
        <dbReference type="Proteomes" id="UP000188879"/>
    </source>
</evidence>
<evidence type="ECO:0000313" key="1">
    <source>
        <dbReference type="EMBL" id="ONG45014.1"/>
    </source>
</evidence>
<dbReference type="Proteomes" id="UP000188879">
    <property type="component" value="Unassembled WGS sequence"/>
</dbReference>
<keyword evidence="2" id="KW-1185">Reference proteome</keyword>
<protein>
    <submittedName>
        <fullName evidence="1">Uncharacterized protein</fullName>
    </submittedName>
</protein>
<sequence length="95" mass="11035">MHRRDVDRLDPARDYWVPAVVSPRRDWAAAPGCRRGARYLVDSRTRAVTRDEFETFDCELSCRRWIRQNQAALARDLPGAEVRAVPLGRWLLGLE</sequence>
<dbReference type="AlphaFoldDB" id="A0A1V2GVM0"/>
<dbReference type="EMBL" id="MLCO01000368">
    <property type="protein sequence ID" value="ONG45014.1"/>
    <property type="molecule type" value="Genomic_DNA"/>
</dbReference>
<accession>A0A1V2GVM0</accession>
<gene>
    <name evidence="1" type="ORF">BKE38_26965</name>
</gene>
<proteinExistence type="predicted"/>
<comment type="caution">
    <text evidence="1">The sequence shown here is derived from an EMBL/GenBank/DDBJ whole genome shotgun (WGS) entry which is preliminary data.</text>
</comment>
<organism evidence="1 2">
    <name type="scientific">Teichococcus deserti</name>
    <dbReference type="NCBI Taxonomy" id="1817963"/>
    <lineage>
        <taxon>Bacteria</taxon>
        <taxon>Pseudomonadati</taxon>
        <taxon>Pseudomonadota</taxon>
        <taxon>Alphaproteobacteria</taxon>
        <taxon>Acetobacterales</taxon>
        <taxon>Roseomonadaceae</taxon>
        <taxon>Roseomonas</taxon>
    </lineage>
</organism>